<evidence type="ECO:0000256" key="1">
    <source>
        <dbReference type="ARBA" id="ARBA00007613"/>
    </source>
</evidence>
<accession>A0A1Y0EKI2</accession>
<dbReference type="EMBL" id="CP021455">
    <property type="protein sequence ID" value="ARU03950.1"/>
    <property type="molecule type" value="Genomic_DNA"/>
</dbReference>
<dbReference type="GO" id="GO:0015562">
    <property type="term" value="F:efflux transmembrane transporter activity"/>
    <property type="evidence" value="ECO:0007669"/>
    <property type="project" value="InterPro"/>
</dbReference>
<evidence type="ECO:0000313" key="4">
    <source>
        <dbReference type="Proteomes" id="UP000196138"/>
    </source>
</evidence>
<dbReference type="InterPro" id="IPR003423">
    <property type="entry name" value="OMP_efflux"/>
</dbReference>
<keyword evidence="2" id="KW-1134">Transmembrane beta strand</keyword>
<evidence type="ECO:0000313" key="3">
    <source>
        <dbReference type="EMBL" id="ARU03950.1"/>
    </source>
</evidence>
<dbReference type="KEGG" id="cser:CCO03_04005"/>
<proteinExistence type="inferred from homology"/>
<gene>
    <name evidence="3" type="ORF">CCO03_04005</name>
</gene>
<dbReference type="PROSITE" id="PS51257">
    <property type="entry name" value="PROKAR_LIPOPROTEIN"/>
    <property type="match status" value="1"/>
</dbReference>
<dbReference type="Pfam" id="PF02321">
    <property type="entry name" value="OEP"/>
    <property type="match status" value="2"/>
</dbReference>
<feature type="chain" id="PRO_5011827891" evidence="2">
    <location>
        <begin position="26"/>
        <end position="493"/>
    </location>
</feature>
<comment type="subcellular location">
    <subcellularLocation>
        <location evidence="2">Cell membrane</location>
        <topology evidence="2">Lipid-anchor</topology>
    </subcellularLocation>
</comment>
<dbReference type="Gene3D" id="2.20.200.10">
    <property type="entry name" value="Outer membrane efflux proteins (OEP)"/>
    <property type="match status" value="1"/>
</dbReference>
<feature type="signal peptide" evidence="2">
    <location>
        <begin position="1"/>
        <end position="25"/>
    </location>
</feature>
<dbReference type="RefSeq" id="WP_087277559.1">
    <property type="nucleotide sequence ID" value="NZ_CP021455.1"/>
</dbReference>
<dbReference type="Gene3D" id="1.20.1600.10">
    <property type="entry name" value="Outer membrane efflux proteins (OEP)"/>
    <property type="match status" value="1"/>
</dbReference>
<protein>
    <submittedName>
        <fullName evidence="3">Multidrug transporter</fullName>
    </submittedName>
</protein>
<keyword evidence="2" id="KW-0812">Transmembrane</keyword>
<keyword evidence="2" id="KW-0564">Palmitate</keyword>
<comment type="similarity">
    <text evidence="1 2">Belongs to the outer membrane factor (OMF) (TC 1.B.17) family.</text>
</comment>
<dbReference type="Proteomes" id="UP000196138">
    <property type="component" value="Chromosome"/>
</dbReference>
<dbReference type="InterPro" id="IPR010131">
    <property type="entry name" value="MdtP/NodT-like"/>
</dbReference>
<dbReference type="OrthoDB" id="9770517at2"/>
<dbReference type="AlphaFoldDB" id="A0A1Y0EKI2"/>
<reference evidence="3 4" key="1">
    <citation type="submission" date="2017-05" db="EMBL/GenBank/DDBJ databases">
        <authorList>
            <person name="Song R."/>
            <person name="Chenine A.L."/>
            <person name="Ruprecht R.M."/>
        </authorList>
    </citation>
    <scope>NUCLEOTIDE SEQUENCE [LARGE SCALE GENOMIC DNA]</scope>
    <source>
        <strain evidence="3 4">DSM 26136</strain>
    </source>
</reference>
<dbReference type="PANTHER" id="PTHR30203:SF32">
    <property type="entry name" value="CATION EFFLUX SYSTEM PROTEIN CUSC"/>
    <property type="match status" value="1"/>
</dbReference>
<dbReference type="SUPFAM" id="SSF56954">
    <property type="entry name" value="Outer membrane efflux proteins (OEP)"/>
    <property type="match status" value="1"/>
</dbReference>
<keyword evidence="2" id="KW-0472">Membrane</keyword>
<sequence>MRTERPVKKLSLLALAGLLAGCSLAPKYERPPAPIDAFYPSGPAYGEAETTAQAVADIGWRDFLRDPLLQELVALSLANNRDLHKAALNVEAARAQYRIQRADLLPKVGVGADGSAQRLPADLRQSGAPEISRSYQVVGVVSWEIDLWGRIRSLSDQALSAYLALGETRTAAELSLVAEVTDAYLTMRADQELLRLTSDTLATQKRSYELTAQLVDAGNSTQLDLRRAEIALRTAEANHSAYTRQTARDRNALVLLLGQPLTPELSQRLDTATPLPDGLVPAHLPAGLPSELLARRPDLRAAEHRLRGAHANIGAARAAFFPAISLTGAAGTASASLQDLFDAGSGTWSFMPRITVPIFQGGALQANLDVAQVQRRIEIANYEKSIQAAFAEVADGLAGKRTLDEQIRSEQLLVAASQKAYDLAKQRFQEGVDDNLTVLDAQRTLYGTQQTLVRTRLTRLSNLIHLYKALGGGWTEHTVPLSATVQQPARPAE</sequence>
<keyword evidence="2" id="KW-0449">Lipoprotein</keyword>
<dbReference type="GO" id="GO:0005886">
    <property type="term" value="C:plasma membrane"/>
    <property type="evidence" value="ECO:0007669"/>
    <property type="project" value="UniProtKB-SubCell"/>
</dbReference>
<evidence type="ECO:0000256" key="2">
    <source>
        <dbReference type="RuleBase" id="RU362097"/>
    </source>
</evidence>
<name>A0A1Y0EKI2_9BURK</name>
<keyword evidence="2" id="KW-0732">Signal</keyword>
<dbReference type="NCBIfam" id="TIGR01845">
    <property type="entry name" value="outer_NodT"/>
    <property type="match status" value="1"/>
</dbReference>
<dbReference type="PANTHER" id="PTHR30203">
    <property type="entry name" value="OUTER MEMBRANE CATION EFFLUX PROTEIN"/>
    <property type="match status" value="1"/>
</dbReference>
<keyword evidence="4" id="KW-1185">Reference proteome</keyword>
<organism evidence="3 4">
    <name type="scientific">Comamonas serinivorans</name>
    <dbReference type="NCBI Taxonomy" id="1082851"/>
    <lineage>
        <taxon>Bacteria</taxon>
        <taxon>Pseudomonadati</taxon>
        <taxon>Pseudomonadota</taxon>
        <taxon>Betaproteobacteria</taxon>
        <taxon>Burkholderiales</taxon>
        <taxon>Comamonadaceae</taxon>
        <taxon>Comamonas</taxon>
    </lineage>
</organism>